<feature type="transmembrane region" description="Helical" evidence="7">
    <location>
        <begin position="20"/>
        <end position="43"/>
    </location>
</feature>
<organism evidence="9 10">
    <name type="scientific">Amphibalanus amphitrite</name>
    <name type="common">Striped barnacle</name>
    <name type="synonym">Balanus amphitrite</name>
    <dbReference type="NCBI Taxonomy" id="1232801"/>
    <lineage>
        <taxon>Eukaryota</taxon>
        <taxon>Metazoa</taxon>
        <taxon>Ecdysozoa</taxon>
        <taxon>Arthropoda</taxon>
        <taxon>Crustacea</taxon>
        <taxon>Multicrustacea</taxon>
        <taxon>Cirripedia</taxon>
        <taxon>Thoracica</taxon>
        <taxon>Thoracicalcarea</taxon>
        <taxon>Balanomorpha</taxon>
        <taxon>Balanoidea</taxon>
        <taxon>Balanidae</taxon>
        <taxon>Amphibalaninae</taxon>
        <taxon>Amphibalanus</taxon>
    </lineage>
</organism>
<proteinExistence type="inferred from homology"/>
<dbReference type="OrthoDB" id="10061976at2759"/>
<dbReference type="PANTHER" id="PTHR16172:SF27">
    <property type="entry name" value="FI19426P1"/>
    <property type="match status" value="1"/>
</dbReference>
<feature type="transmembrane region" description="Helical" evidence="7">
    <location>
        <begin position="489"/>
        <end position="507"/>
    </location>
</feature>
<feature type="transmembrane region" description="Helical" evidence="7">
    <location>
        <begin position="383"/>
        <end position="406"/>
    </location>
</feature>
<feature type="transmembrane region" description="Helical" evidence="7">
    <location>
        <begin position="82"/>
        <end position="103"/>
    </location>
</feature>
<evidence type="ECO:0000259" key="8">
    <source>
        <dbReference type="Pfam" id="PF12832"/>
    </source>
</evidence>
<dbReference type="GO" id="GO:0016020">
    <property type="term" value="C:membrane"/>
    <property type="evidence" value="ECO:0007669"/>
    <property type="project" value="UniProtKB-SubCell"/>
</dbReference>
<evidence type="ECO:0000256" key="5">
    <source>
        <dbReference type="ARBA" id="ARBA00023136"/>
    </source>
</evidence>
<evidence type="ECO:0000256" key="1">
    <source>
        <dbReference type="ARBA" id="ARBA00004141"/>
    </source>
</evidence>
<dbReference type="InterPro" id="IPR036259">
    <property type="entry name" value="MFS_trans_sf"/>
</dbReference>
<evidence type="ECO:0000256" key="3">
    <source>
        <dbReference type="ARBA" id="ARBA00022692"/>
    </source>
</evidence>
<dbReference type="SUPFAM" id="SSF103473">
    <property type="entry name" value="MFS general substrate transporter"/>
    <property type="match status" value="2"/>
</dbReference>
<feature type="transmembrane region" description="Helical" evidence="7">
    <location>
        <begin position="426"/>
        <end position="449"/>
    </location>
</feature>
<feature type="transmembrane region" description="Helical" evidence="7">
    <location>
        <begin position="514"/>
        <end position="534"/>
    </location>
</feature>
<evidence type="ECO:0000256" key="7">
    <source>
        <dbReference type="SAM" id="Phobius"/>
    </source>
</evidence>
<feature type="transmembrane region" description="Helical" evidence="7">
    <location>
        <begin position="456"/>
        <end position="477"/>
    </location>
</feature>
<feature type="transmembrane region" description="Helical" evidence="7">
    <location>
        <begin position="55"/>
        <end position="76"/>
    </location>
</feature>
<dbReference type="Gene3D" id="1.20.1250.20">
    <property type="entry name" value="MFS general substrate transporter like domains"/>
    <property type="match status" value="2"/>
</dbReference>
<dbReference type="InterPro" id="IPR024989">
    <property type="entry name" value="MFS_assoc_dom"/>
</dbReference>
<evidence type="ECO:0000313" key="9">
    <source>
        <dbReference type="EMBL" id="KAF0302615.1"/>
    </source>
</evidence>
<dbReference type="EMBL" id="VIIS01001041">
    <property type="protein sequence ID" value="KAF0302615.1"/>
    <property type="molecule type" value="Genomic_DNA"/>
</dbReference>
<evidence type="ECO:0000256" key="2">
    <source>
        <dbReference type="ARBA" id="ARBA00005241"/>
    </source>
</evidence>
<keyword evidence="5 7" id="KW-0472">Membrane</keyword>
<reference evidence="9 10" key="1">
    <citation type="submission" date="2019-07" db="EMBL/GenBank/DDBJ databases">
        <title>Draft genome assembly of a fouling barnacle, Amphibalanus amphitrite (Darwin, 1854): The first reference genome for Thecostraca.</title>
        <authorList>
            <person name="Kim W."/>
        </authorList>
    </citation>
    <scope>NUCLEOTIDE SEQUENCE [LARGE SCALE GENOMIC DNA]</scope>
    <source>
        <strain evidence="9">SNU_AA5</strain>
        <tissue evidence="9">Soma without cirri and trophi</tissue>
    </source>
</reference>
<evidence type="ECO:0000313" key="10">
    <source>
        <dbReference type="Proteomes" id="UP000440578"/>
    </source>
</evidence>
<feature type="region of interest" description="Disordered" evidence="6">
    <location>
        <begin position="642"/>
        <end position="675"/>
    </location>
</feature>
<dbReference type="AlphaFoldDB" id="A0A6A4W802"/>
<sequence>MEFGQTMSAFCKDLHNSRVALIKVIFFFLTGATSCLYPFLPLYMKSRGLRLGEAAIILGLTPIFSVAGTCLASKVAVRASNVKVLLTALTVLCGVFPLLLLAVPMGRSETPLPNFTVPMSVFCGLTSHPELFLLPLPPVPGHSCHLPEDVAVVPKIKVGVCGHMCAGSIPASDDAPRDLHDLYLAERALQLDNRFFLPDKGFECPSRPCTVDQLLGGASDYENVSIHVATHPHLTRYTIITIQHQLDSPMERIWERCRNPLSFHSSFAWSRIHHGFNCEHHCQAAVESHDLCINKVMIHDLDVSRSFWMLLVIKSVNTLLASLTLALLEASVSGFLREQGGGGADLGRQKTAGLLGKVVLPIAVGFLVDVFSEVRHINFTCLLLSFLALKLVVAACIWCSALSAVSEPQIPLKNVLSMLKNIELDVLLFMAFAAGVFSGYLDHFVLWHLEDIGARMWLLSFSIAVAAFVSLPVTVVAEPVVRKLGSGRLVTVGLAAVGVKLFAYGLLVVPELCLAVELLEPLVGPLFICAVLRYGRNITSKTSGDTTSVLVATAHYGLGRGISAPLIGGLLFLLEVDFPEAAKILGGTALACGVIYYMFWHCCFNYVRQVVPQSSERSQRSRWGSVRYLSFRKNRLRRAAAAAATAGQSGTQETTRPDLVTIEEVKANGTGRPGP</sequence>
<dbReference type="Pfam" id="PF12832">
    <property type="entry name" value="MFS_1_like"/>
    <property type="match status" value="1"/>
</dbReference>
<comment type="subcellular location">
    <subcellularLocation>
        <location evidence="1">Membrane</location>
        <topology evidence="1">Multi-pass membrane protein</topology>
    </subcellularLocation>
</comment>
<keyword evidence="3 7" id="KW-0812">Transmembrane</keyword>
<protein>
    <submittedName>
        <fullName evidence="9">Major facilitator superfamily domain-containing protein 6-B</fullName>
    </submittedName>
</protein>
<feature type="transmembrane region" description="Helical" evidence="7">
    <location>
        <begin position="581"/>
        <end position="600"/>
    </location>
</feature>
<accession>A0A6A4W802</accession>
<evidence type="ECO:0000256" key="4">
    <source>
        <dbReference type="ARBA" id="ARBA00022989"/>
    </source>
</evidence>
<name>A0A6A4W802_AMPAM</name>
<comment type="caution">
    <text evidence="9">The sequence shown here is derived from an EMBL/GenBank/DDBJ whole genome shotgun (WGS) entry which is preliminary data.</text>
</comment>
<feature type="transmembrane region" description="Helical" evidence="7">
    <location>
        <begin position="554"/>
        <end position="574"/>
    </location>
</feature>
<feature type="domain" description="Major facilitator superfamily associated" evidence="8">
    <location>
        <begin position="22"/>
        <end position="572"/>
    </location>
</feature>
<gene>
    <name evidence="9" type="primary">mfsd6b_3</name>
    <name evidence="9" type="ORF">FJT64_025296</name>
</gene>
<evidence type="ECO:0000256" key="6">
    <source>
        <dbReference type="SAM" id="MobiDB-lite"/>
    </source>
</evidence>
<keyword evidence="4 7" id="KW-1133">Transmembrane helix</keyword>
<dbReference type="Proteomes" id="UP000440578">
    <property type="component" value="Unassembled WGS sequence"/>
</dbReference>
<comment type="similarity">
    <text evidence="2">Belongs to the major facilitator superfamily. MFSD6 family.</text>
</comment>
<keyword evidence="10" id="KW-1185">Reference proteome</keyword>
<dbReference type="InterPro" id="IPR051717">
    <property type="entry name" value="MFS_MFSD6"/>
</dbReference>
<dbReference type="PANTHER" id="PTHR16172">
    <property type="entry name" value="MAJOR FACILITATOR SUPERFAMILY DOMAIN-CONTAINING PROTEIN 6-LIKE"/>
    <property type="match status" value="1"/>
</dbReference>